<keyword evidence="3" id="KW-1185">Reference proteome</keyword>
<protein>
    <submittedName>
        <fullName evidence="2">Uncharacterized protein</fullName>
    </submittedName>
</protein>
<dbReference type="Proteomes" id="UP001189429">
    <property type="component" value="Unassembled WGS sequence"/>
</dbReference>
<organism evidence="2 3">
    <name type="scientific">Prorocentrum cordatum</name>
    <dbReference type="NCBI Taxonomy" id="2364126"/>
    <lineage>
        <taxon>Eukaryota</taxon>
        <taxon>Sar</taxon>
        <taxon>Alveolata</taxon>
        <taxon>Dinophyceae</taxon>
        <taxon>Prorocentrales</taxon>
        <taxon>Prorocentraceae</taxon>
        <taxon>Prorocentrum</taxon>
    </lineage>
</organism>
<evidence type="ECO:0000313" key="2">
    <source>
        <dbReference type="EMBL" id="CAK0906627.1"/>
    </source>
</evidence>
<reference evidence="2" key="1">
    <citation type="submission" date="2023-10" db="EMBL/GenBank/DDBJ databases">
        <authorList>
            <person name="Chen Y."/>
            <person name="Shah S."/>
            <person name="Dougan E. K."/>
            <person name="Thang M."/>
            <person name="Chan C."/>
        </authorList>
    </citation>
    <scope>NUCLEOTIDE SEQUENCE [LARGE SCALE GENOMIC DNA]</scope>
</reference>
<gene>
    <name evidence="2" type="ORF">PCOR1329_LOCUS81886</name>
</gene>
<feature type="region of interest" description="Disordered" evidence="1">
    <location>
        <begin position="1"/>
        <end position="35"/>
    </location>
</feature>
<name>A0ABN9Y2E4_9DINO</name>
<evidence type="ECO:0000256" key="1">
    <source>
        <dbReference type="SAM" id="MobiDB-lite"/>
    </source>
</evidence>
<comment type="caution">
    <text evidence="2">The sequence shown here is derived from an EMBL/GenBank/DDBJ whole genome shotgun (WGS) entry which is preliminary data.</text>
</comment>
<sequence>MFVTAAPRQPHPAPVPPDATSRSKQGCSTRSPGSEPVRFVLPAARVCGCFARRLVIGQPPGGPCRAEDVCAFSSERHASGKPDASEGGGDGHDYDDDAEGRRLDQP</sequence>
<accession>A0ABN9Y2E4</accession>
<proteinExistence type="predicted"/>
<dbReference type="EMBL" id="CAUYUJ010021726">
    <property type="protein sequence ID" value="CAK0906627.1"/>
    <property type="molecule type" value="Genomic_DNA"/>
</dbReference>
<evidence type="ECO:0000313" key="3">
    <source>
        <dbReference type="Proteomes" id="UP001189429"/>
    </source>
</evidence>
<feature type="compositionally biased region" description="Basic and acidic residues" evidence="1">
    <location>
        <begin position="76"/>
        <end position="92"/>
    </location>
</feature>
<feature type="compositionally biased region" description="Polar residues" evidence="1">
    <location>
        <begin position="20"/>
        <end position="32"/>
    </location>
</feature>
<feature type="region of interest" description="Disordered" evidence="1">
    <location>
        <begin position="76"/>
        <end position="106"/>
    </location>
</feature>